<feature type="signal peptide" evidence="1">
    <location>
        <begin position="1"/>
        <end position="22"/>
    </location>
</feature>
<dbReference type="VEuPathDB" id="CryptoDB:CMU_017500"/>
<sequence length="216" mass="24036">MVYLKLICISFCVLSSMSSSRAGTFRSLATEFISESPTITTTVQSYSVELATTNTIKKSKDIELLSEAYSHQIFNSTNNERTLLTSSLSFWDHVKADINSILEKLRSDIHNSTKDFGGFRNNTGHFFEEAGSNIGHIISKASYFISRLGHNMDNFVNYTFPEVLNHTKKLVHEGVSLFGEGVEDVSKVVHETVPVIETITKEIRGTVNGTKSDLSI</sequence>
<dbReference type="Proteomes" id="UP000001460">
    <property type="component" value="Unassembled WGS sequence"/>
</dbReference>
<proteinExistence type="predicted"/>
<feature type="chain" id="PRO_5002842193" evidence="1">
    <location>
        <begin position="23"/>
        <end position="216"/>
    </location>
</feature>
<keyword evidence="3" id="KW-1185">Reference proteome</keyword>
<dbReference type="RefSeq" id="XP_002140346.1">
    <property type="nucleotide sequence ID" value="XM_002140310.1"/>
</dbReference>
<dbReference type="AlphaFoldDB" id="B6ACZ3"/>
<accession>B6ACZ3</accession>
<evidence type="ECO:0000313" key="3">
    <source>
        <dbReference type="Proteomes" id="UP000001460"/>
    </source>
</evidence>
<evidence type="ECO:0000313" key="2">
    <source>
        <dbReference type="EMBL" id="EEA05997.1"/>
    </source>
</evidence>
<protein>
    <submittedName>
        <fullName evidence="2">Uncharacterized protein</fullName>
    </submittedName>
</protein>
<gene>
    <name evidence="2" type="ORF">CMU_017500</name>
</gene>
<keyword evidence="1" id="KW-0732">Signal</keyword>
<name>B6ACZ3_CRYMR</name>
<reference evidence="2" key="1">
    <citation type="submission" date="2008-06" db="EMBL/GenBank/DDBJ databases">
        <authorList>
            <person name="Lorenzi H."/>
            <person name="Inman J."/>
            <person name="Miller J."/>
            <person name="Schobel S."/>
            <person name="Amedeo P."/>
            <person name="Caler E.V."/>
            <person name="da Silva J."/>
        </authorList>
    </citation>
    <scope>NUCLEOTIDE SEQUENCE [LARGE SCALE GENOMIC DNA]</scope>
    <source>
        <strain evidence="2">RN66</strain>
    </source>
</reference>
<dbReference type="OrthoDB" id="10316009at2759"/>
<evidence type="ECO:0000256" key="1">
    <source>
        <dbReference type="SAM" id="SignalP"/>
    </source>
</evidence>
<organism evidence="2 3">
    <name type="scientific">Cryptosporidium muris (strain RN66)</name>
    <dbReference type="NCBI Taxonomy" id="441375"/>
    <lineage>
        <taxon>Eukaryota</taxon>
        <taxon>Sar</taxon>
        <taxon>Alveolata</taxon>
        <taxon>Apicomplexa</taxon>
        <taxon>Conoidasida</taxon>
        <taxon>Coccidia</taxon>
        <taxon>Eucoccidiorida</taxon>
        <taxon>Eimeriorina</taxon>
        <taxon>Cryptosporidiidae</taxon>
        <taxon>Cryptosporidium</taxon>
    </lineage>
</organism>
<dbReference type="GeneID" id="6995533"/>
<dbReference type="EMBL" id="DS989728">
    <property type="protein sequence ID" value="EEA05997.1"/>
    <property type="molecule type" value="Genomic_DNA"/>
</dbReference>